<gene>
    <name evidence="2" type="ORF">GCM10023322_53190</name>
</gene>
<evidence type="ECO:0000313" key="3">
    <source>
        <dbReference type="Proteomes" id="UP001501570"/>
    </source>
</evidence>
<dbReference type="EMBL" id="BAABJQ010000018">
    <property type="protein sequence ID" value="GAA5192810.1"/>
    <property type="molecule type" value="Genomic_DNA"/>
</dbReference>
<keyword evidence="1" id="KW-0812">Transmembrane</keyword>
<evidence type="ECO:0000256" key="1">
    <source>
        <dbReference type="SAM" id="Phobius"/>
    </source>
</evidence>
<accession>A0ABP9SB38</accession>
<proteinExistence type="predicted"/>
<name>A0ABP9SB38_9ACTN</name>
<evidence type="ECO:0008006" key="4">
    <source>
        <dbReference type="Google" id="ProtNLM"/>
    </source>
</evidence>
<feature type="transmembrane region" description="Helical" evidence="1">
    <location>
        <begin position="58"/>
        <end position="82"/>
    </location>
</feature>
<feature type="transmembrane region" description="Helical" evidence="1">
    <location>
        <begin position="28"/>
        <end position="46"/>
    </location>
</feature>
<dbReference type="Proteomes" id="UP001501570">
    <property type="component" value="Unassembled WGS sequence"/>
</dbReference>
<comment type="caution">
    <text evidence="2">The sequence shown here is derived from an EMBL/GenBank/DDBJ whole genome shotgun (WGS) entry which is preliminary data.</text>
</comment>
<keyword evidence="1" id="KW-1133">Transmembrane helix</keyword>
<keyword evidence="3" id="KW-1185">Reference proteome</keyword>
<sequence>MPAAAATLAAIALYGLLPQSLVVGPRFVIPGLELVLLISLLVVNPLRMSRQNRATRSLSIVVVVLIAAANLVSLGLLLHLLVDPHAAGAPLLIGALQVWATNVIVFGLAFWEIDRGGPVERNLVDRRALPRADFRFPQDEDADTVVEVAQGSSQQSGWMPVFIDYLYVSLSNSSAFSPTDTMPLSHRAKMLMGIESTAALITSVLVIAKAVGSLT</sequence>
<feature type="transmembrane region" description="Helical" evidence="1">
    <location>
        <begin position="88"/>
        <end position="111"/>
    </location>
</feature>
<reference evidence="3" key="1">
    <citation type="journal article" date="2019" name="Int. J. Syst. Evol. Microbiol.">
        <title>The Global Catalogue of Microorganisms (GCM) 10K type strain sequencing project: providing services to taxonomists for standard genome sequencing and annotation.</title>
        <authorList>
            <consortium name="The Broad Institute Genomics Platform"/>
            <consortium name="The Broad Institute Genome Sequencing Center for Infectious Disease"/>
            <person name="Wu L."/>
            <person name="Ma J."/>
        </authorList>
    </citation>
    <scope>NUCLEOTIDE SEQUENCE [LARGE SCALE GENOMIC DNA]</scope>
    <source>
        <strain evidence="3">JCM 18304</strain>
    </source>
</reference>
<evidence type="ECO:0000313" key="2">
    <source>
        <dbReference type="EMBL" id="GAA5192810.1"/>
    </source>
</evidence>
<protein>
    <recommendedName>
        <fullName evidence="4">DUF1345 domain-containing protein</fullName>
    </recommendedName>
</protein>
<organism evidence="2 3">
    <name type="scientific">Rugosimonospora acidiphila</name>
    <dbReference type="NCBI Taxonomy" id="556531"/>
    <lineage>
        <taxon>Bacteria</taxon>
        <taxon>Bacillati</taxon>
        <taxon>Actinomycetota</taxon>
        <taxon>Actinomycetes</taxon>
        <taxon>Micromonosporales</taxon>
        <taxon>Micromonosporaceae</taxon>
        <taxon>Rugosimonospora</taxon>
    </lineage>
</organism>
<keyword evidence="1" id="KW-0472">Membrane</keyword>